<keyword evidence="4" id="KW-1185">Reference proteome</keyword>
<dbReference type="InterPro" id="IPR013107">
    <property type="entry name" value="Acyl-CoA_DH_C"/>
</dbReference>
<dbReference type="RefSeq" id="WP_105037915.1">
    <property type="nucleotide sequence ID" value="NZ_PPSL01000001.1"/>
</dbReference>
<dbReference type="PIRSF" id="PIRSF016578">
    <property type="entry name" value="HsaA"/>
    <property type="match status" value="1"/>
</dbReference>
<dbReference type="GO" id="GO:0008470">
    <property type="term" value="F:3-methylbutanoyl-CoA dehydrogenase activity"/>
    <property type="evidence" value="ECO:0007669"/>
    <property type="project" value="TreeGrafter"/>
</dbReference>
<proteinExistence type="predicted"/>
<dbReference type="SUPFAM" id="SSF56645">
    <property type="entry name" value="Acyl-CoA dehydrogenase NM domain-like"/>
    <property type="match status" value="1"/>
</dbReference>
<protein>
    <submittedName>
        <fullName evidence="3">Acyl-CoA dehydrogenase</fullName>
    </submittedName>
</protein>
<dbReference type="EMBL" id="PPSL01000001">
    <property type="protein sequence ID" value="PQJ13031.1"/>
    <property type="molecule type" value="Genomic_DNA"/>
</dbReference>
<dbReference type="Gene3D" id="1.10.540.10">
    <property type="entry name" value="Acyl-CoA dehydrogenase/oxidase, N-terminal domain"/>
    <property type="match status" value="1"/>
</dbReference>
<dbReference type="InterPro" id="IPR046373">
    <property type="entry name" value="Acyl-CoA_Oxase/DH_mid-dom_sf"/>
</dbReference>
<dbReference type="OrthoDB" id="1170793at2"/>
<dbReference type="GO" id="GO:0050660">
    <property type="term" value="F:flavin adenine dinucleotide binding"/>
    <property type="evidence" value="ECO:0007669"/>
    <property type="project" value="InterPro"/>
</dbReference>
<evidence type="ECO:0000313" key="4">
    <source>
        <dbReference type="Proteomes" id="UP000239872"/>
    </source>
</evidence>
<feature type="domain" description="Acyl-CoA dehydrogenase C-terminal" evidence="2">
    <location>
        <begin position="281"/>
        <end position="363"/>
    </location>
</feature>
<evidence type="ECO:0000313" key="3">
    <source>
        <dbReference type="EMBL" id="PQJ13031.1"/>
    </source>
</evidence>
<dbReference type="InterPro" id="IPR037069">
    <property type="entry name" value="AcylCoA_DH/ox_N_sf"/>
</dbReference>
<organism evidence="3 4">
    <name type="scientific">Flavipsychrobacter stenotrophus</name>
    <dbReference type="NCBI Taxonomy" id="2077091"/>
    <lineage>
        <taxon>Bacteria</taxon>
        <taxon>Pseudomonadati</taxon>
        <taxon>Bacteroidota</taxon>
        <taxon>Chitinophagia</taxon>
        <taxon>Chitinophagales</taxon>
        <taxon>Chitinophagaceae</taxon>
        <taxon>Flavipsychrobacter</taxon>
    </lineage>
</organism>
<dbReference type="PANTHER" id="PTHR43884">
    <property type="entry name" value="ACYL-COA DEHYDROGENASE"/>
    <property type="match status" value="1"/>
</dbReference>
<dbReference type="Pfam" id="PF08028">
    <property type="entry name" value="Acyl-CoA_dh_2"/>
    <property type="match status" value="1"/>
</dbReference>
<dbReference type="GO" id="GO:0006552">
    <property type="term" value="P:L-leucine catabolic process"/>
    <property type="evidence" value="ECO:0007669"/>
    <property type="project" value="TreeGrafter"/>
</dbReference>
<accession>A0A2S7T2C7</accession>
<comment type="caution">
    <text evidence="3">The sequence shown here is derived from an EMBL/GenBank/DDBJ whole genome shotgun (WGS) entry which is preliminary data.</text>
</comment>
<gene>
    <name evidence="3" type="ORF">CJD36_004610</name>
</gene>
<reference evidence="3 4" key="1">
    <citation type="submission" date="2018-01" db="EMBL/GenBank/DDBJ databases">
        <title>A novel member of the phylum Bacteroidetes isolated from glacier ice.</title>
        <authorList>
            <person name="Liu Q."/>
            <person name="Xin Y.-H."/>
        </authorList>
    </citation>
    <scope>NUCLEOTIDE SEQUENCE [LARGE SCALE GENOMIC DNA]</scope>
    <source>
        <strain evidence="3 4">RB1R16</strain>
    </source>
</reference>
<evidence type="ECO:0000256" key="1">
    <source>
        <dbReference type="ARBA" id="ARBA00023002"/>
    </source>
</evidence>
<dbReference type="InterPro" id="IPR009100">
    <property type="entry name" value="AcylCoA_DH/oxidase_NM_dom_sf"/>
</dbReference>
<evidence type="ECO:0000259" key="2">
    <source>
        <dbReference type="Pfam" id="PF08028"/>
    </source>
</evidence>
<sequence length="368" mass="40306">MIDLSHPASLLSKDWTDTIRTEAVGAEKHTRLTKKQLNLIYEQGWFKMLIPSMYGGKQLSLPEVIAIEEALAYADGSLGWVVTLCAGAGWFGGFMESSLAANLLSGDHVCLAGSGALKGTAELTATGYLINGKWPYASGTPEASSFTANCIITQNGKPVKDEKGNDKVIAIVMLKNEVTVTEEWNSFGMRATGSHAYEVKNLKINSDRAFDINELPTVKSPLYYFPFYQLAEATLCVNMTGMGVHFMELCGKILEEKSDTGSNGTVNREALNDKYNMLLQKLNVARQKLFYAVDMSWQVCLANKEISPSLLYKISAASFTAVHVVRDCVNTLFPYCGLKAADKDSEINRVWRDIHTAGQHAMLAGDGN</sequence>
<dbReference type="PANTHER" id="PTHR43884:SF12">
    <property type="entry name" value="ISOVALERYL-COA DEHYDROGENASE, MITOCHONDRIAL-RELATED"/>
    <property type="match status" value="1"/>
</dbReference>
<dbReference type="Gene3D" id="2.40.110.10">
    <property type="entry name" value="Butyryl-CoA Dehydrogenase, subunit A, domain 2"/>
    <property type="match status" value="1"/>
</dbReference>
<dbReference type="Proteomes" id="UP000239872">
    <property type="component" value="Unassembled WGS sequence"/>
</dbReference>
<dbReference type="Gene3D" id="1.20.140.10">
    <property type="entry name" value="Butyryl-CoA Dehydrogenase, subunit A, domain 3"/>
    <property type="match status" value="1"/>
</dbReference>
<keyword evidence="1" id="KW-0560">Oxidoreductase</keyword>
<name>A0A2S7T2C7_9BACT</name>
<dbReference type="AlphaFoldDB" id="A0A2S7T2C7"/>